<dbReference type="PROSITE" id="PS50011">
    <property type="entry name" value="PROTEIN_KINASE_DOM"/>
    <property type="match status" value="1"/>
</dbReference>
<dbReference type="Proteomes" id="UP001187531">
    <property type="component" value="Unassembled WGS sequence"/>
</dbReference>
<feature type="binding site" evidence="3">
    <location>
        <position position="37"/>
    </location>
    <ligand>
        <name>ATP</name>
        <dbReference type="ChEBI" id="CHEBI:30616"/>
    </ligand>
</feature>
<evidence type="ECO:0000259" key="5">
    <source>
        <dbReference type="PROSITE" id="PS51717"/>
    </source>
</evidence>
<evidence type="ECO:0000313" key="6">
    <source>
        <dbReference type="EMBL" id="KAK2719843.1"/>
    </source>
</evidence>
<keyword evidence="1 3" id="KW-0547">Nucleotide-binding</keyword>
<feature type="domain" description="Protein kinase" evidence="4">
    <location>
        <begin position="8"/>
        <end position="299"/>
    </location>
</feature>
<protein>
    <recommendedName>
        <fullName evidence="8">Interferon-induced, double-stranded RNA-activated protein kinase</fullName>
    </recommendedName>
</protein>
<dbReference type="InterPro" id="IPR008271">
    <property type="entry name" value="Ser/Thr_kinase_AS"/>
</dbReference>
<evidence type="ECO:0000313" key="7">
    <source>
        <dbReference type="Proteomes" id="UP001187531"/>
    </source>
</evidence>
<dbReference type="PROSITE" id="PS00107">
    <property type="entry name" value="PROTEIN_KINASE_ATP"/>
    <property type="match status" value="1"/>
</dbReference>
<dbReference type="SMART" id="SM00220">
    <property type="entry name" value="S_TKc"/>
    <property type="match status" value="1"/>
</dbReference>
<dbReference type="GO" id="GO:0005525">
    <property type="term" value="F:GTP binding"/>
    <property type="evidence" value="ECO:0007669"/>
    <property type="project" value="InterPro"/>
</dbReference>
<dbReference type="InterPro" id="IPR027417">
    <property type="entry name" value="P-loop_NTPase"/>
</dbReference>
<dbReference type="Gene3D" id="3.40.50.300">
    <property type="entry name" value="P-loop containing nucleotide triphosphate hydrolases"/>
    <property type="match status" value="1"/>
</dbReference>
<dbReference type="InterPro" id="IPR011009">
    <property type="entry name" value="Kinase-like_dom_sf"/>
</dbReference>
<dbReference type="GO" id="GO:0004672">
    <property type="term" value="F:protein kinase activity"/>
    <property type="evidence" value="ECO:0007669"/>
    <property type="project" value="InterPro"/>
</dbReference>
<organism evidence="6 7">
    <name type="scientific">Artemia franciscana</name>
    <name type="common">Brine shrimp</name>
    <name type="synonym">Artemia sanfranciscana</name>
    <dbReference type="NCBI Taxonomy" id="6661"/>
    <lineage>
        <taxon>Eukaryota</taxon>
        <taxon>Metazoa</taxon>
        <taxon>Ecdysozoa</taxon>
        <taxon>Arthropoda</taxon>
        <taxon>Crustacea</taxon>
        <taxon>Branchiopoda</taxon>
        <taxon>Anostraca</taxon>
        <taxon>Artemiidae</taxon>
        <taxon>Artemia</taxon>
    </lineage>
</organism>
<reference evidence="6" key="1">
    <citation type="submission" date="2023-07" db="EMBL/GenBank/DDBJ databases">
        <title>Chromosome-level genome assembly of Artemia franciscana.</title>
        <authorList>
            <person name="Jo E."/>
        </authorList>
    </citation>
    <scope>NUCLEOTIDE SEQUENCE</scope>
    <source>
        <tissue evidence="6">Whole body</tissue>
    </source>
</reference>
<dbReference type="Pfam" id="PF25683">
    <property type="entry name" value="URGCP_GTPase"/>
    <property type="match status" value="1"/>
</dbReference>
<accession>A0AA88HZ34</accession>
<dbReference type="SUPFAM" id="SSF56112">
    <property type="entry name" value="Protein kinase-like (PK-like)"/>
    <property type="match status" value="1"/>
</dbReference>
<evidence type="ECO:0000256" key="1">
    <source>
        <dbReference type="ARBA" id="ARBA00022741"/>
    </source>
</evidence>
<dbReference type="PROSITE" id="PS00108">
    <property type="entry name" value="PROTEIN_KINASE_ST"/>
    <property type="match status" value="1"/>
</dbReference>
<dbReference type="Pfam" id="PF00069">
    <property type="entry name" value="Pkinase"/>
    <property type="match status" value="1"/>
</dbReference>
<keyword evidence="2 3" id="KW-0067">ATP-binding</keyword>
<comment type="caution">
    <text evidence="6">The sequence shown here is derived from an EMBL/GenBank/DDBJ whole genome shotgun (WGS) entry which is preliminary data.</text>
</comment>
<name>A0AA88HZ34_ARTSF</name>
<dbReference type="PANTHER" id="PTHR22796:SF1">
    <property type="entry name" value="VWFA DOMAIN-CONTAINING PROTEIN"/>
    <property type="match status" value="1"/>
</dbReference>
<dbReference type="GO" id="GO:0005524">
    <property type="term" value="F:ATP binding"/>
    <property type="evidence" value="ECO:0007669"/>
    <property type="project" value="UniProtKB-UniRule"/>
</dbReference>
<dbReference type="Gene3D" id="1.10.510.10">
    <property type="entry name" value="Transferase(Phosphotransferase) domain 1"/>
    <property type="match status" value="1"/>
</dbReference>
<evidence type="ECO:0000259" key="4">
    <source>
        <dbReference type="PROSITE" id="PS50011"/>
    </source>
</evidence>
<dbReference type="EMBL" id="JAVRJZ010000008">
    <property type="protein sequence ID" value="KAK2719843.1"/>
    <property type="molecule type" value="Genomic_DNA"/>
</dbReference>
<dbReference type="InterPro" id="IPR017441">
    <property type="entry name" value="Protein_kinase_ATP_BS"/>
</dbReference>
<dbReference type="InterPro" id="IPR030383">
    <property type="entry name" value="G_VLIG_dom"/>
</dbReference>
<proteinExistence type="predicted"/>
<dbReference type="InterPro" id="IPR000719">
    <property type="entry name" value="Prot_kinase_dom"/>
</dbReference>
<sequence>MAHYLEGFETEGYLGKGSFGVVFEAKSKCDKVRYAVKRISLSHRLNDDRKKALREAETLATLDHPNIVRYYTSWLETHPVGFYEDHDAKCLTGTLTRDDPDENSTTGNSAIVKKEQTYLFIQMELCEKQTLYHWLNDEKTRQNEGSTLKGLYIFQQVVQAIDYIHNRDIIHRDIKPKNIFFSGAGCVKLGDFGFAKEIGDESCQVGTIPYMSPGQLAGCEYVFEDDIYSLGIILFELLIPFSTASERASEITKLKKMDFPSNFSEIYPEEKLLLEQMLDGDSVKRPVASTIAERIKQSVEKIKVLKRHLSAKETKETSVSQNRLEGFQQMFQENNLNSSFIFDCPPEMNSISYRLLHRLELNYCDSSDEEQEDSLESAKDIRDTKKNTTRERKSDISILLNTYLPRDNINVIELLFESRFSIPIYSKDTLELLRIARRVEENTFLGVDLILPRVAIISQVKRIETSTKYVMEDLFNLKTSLGSIEISGLEVGQGLVSLANRDKKSCIVIHIQGDFEPYWEFLNCFVDYLLVEDEYQSDLKKESSFISKYSSQNFLPKFITVWIPSLRKLKKSTEIDRRSFYIIEGPLKYLIEQKPHLRSFFGSTEKHEKTLYSISSFIKECSTPMLPFPTVDTLKEMHQNILDMNGLDNFRSNSLVLQKSFAIEGGLQDDLNEFRLKNDEKNRLNTESKIAQQKEFRKSQCESFFIQYPENNRLITYFLNGFQKSNIDHILLHFRVLDDAIRQNLTNSKIAAQLDKELCEKTDHFLEVLQKPNMGSKNEIRYIESIRKEYLNAKEKRNNAHFSLRHLWREVSLLYSSGVSRNFNHIPQMAAACLVAGETLELYDGDANMLNDDWVSAIFKNLSHMLSNTRIFVLSVLGEQSSGKSTLLNTMFGIRLATSIGQCTRGLSMTLVKTVNRKEYDYVLIFDTEGLRSPEHRGLIGSPVRDNKIATFSILPSDAVILVIKGENDNALKEILPIVALAYKGSRMAEENGGIVCCKIFAAYNQIRCDEGNVNKLQNIFSQLSATLVESFRTANSVEDLHVHTSVSFPTMFTNKQDIQVFGCNSKGDPPNDVPNEEFSRQIIHFREHIHNQVVAQPAWKAKKIESLDNYLFSVWECLKNSNFDLSFQTVLERHTYTELQRDYQELKKPYLTSYEEEYETLITKYKEDFSSKTKNLKEEGILKLVNRLAEIMKPQTDKFKKEVKTIVEKKGNEKWRTDYMKTVEDVIEFTTRQWRNKLDIFLRNLLFFDDEVKKYEKDIREKITEESRKTSIKYKTKEELTSIFENLFDTILKDAKGNNPPLDVREAVREAYKANPTIQSLGVDLLTLKESAGNTSMPSFLRTFEHAIKIGYHEVKKLLSQEKKIGSEIERNVLSIVIRSMPGRTDYSNVVVLDVISGIESYLETLKSINKSQRKDIHRMAYDLLVKTFEDIQKKWEHENSVYVRLCSRKETMRGFYFDLVRGLKEVELMESRLADFFSRHTFKAFEKEVEEHTIYNIKHKSWPQSARNMQGHMDLYLIEEVEKKGIKQILYHIEEPGVLKKLTTSRLIGFEIDQTLKILKWINFQGRMETCLQKTYETAPEDVGTGLKCFHISQLLKFLENFKSRFIGDTLKKEMNAIGWTDLEKDIKFEQRHMDCIKTSIKDSRTTGDMKSTLLVNIKQRLENRGDFQAGFCTACEKPCPLCNSPCFFDLAHNGPHDTFHQPGGLVGRRYRAGKKLAATACNTCPADHVFVLENGEEWLFTDFSKKFNDWLQPDRTKPVSEYREYLIRRYNKDIAKIFSVNPSDPLGTAEKLHNVTNKLKTQIDFEKDFPDKSLTI</sequence>
<dbReference type="PANTHER" id="PTHR22796">
    <property type="entry name" value="URG4-RELATED"/>
    <property type="match status" value="1"/>
</dbReference>
<dbReference type="PROSITE" id="PS51717">
    <property type="entry name" value="G_VLIG"/>
    <property type="match status" value="1"/>
</dbReference>
<dbReference type="CDD" id="cd13996">
    <property type="entry name" value="STKc_EIF2AK"/>
    <property type="match status" value="1"/>
</dbReference>
<evidence type="ECO:0008006" key="8">
    <source>
        <dbReference type="Google" id="ProtNLM"/>
    </source>
</evidence>
<evidence type="ECO:0000256" key="3">
    <source>
        <dbReference type="PROSITE-ProRule" id="PRU10141"/>
    </source>
</evidence>
<dbReference type="SUPFAM" id="SSF52540">
    <property type="entry name" value="P-loop containing nucleoside triphosphate hydrolases"/>
    <property type="match status" value="1"/>
</dbReference>
<gene>
    <name evidence="6" type="ORF">QYM36_005349</name>
</gene>
<dbReference type="Gene3D" id="3.30.200.20">
    <property type="entry name" value="Phosphorylase Kinase, domain 1"/>
    <property type="match status" value="1"/>
</dbReference>
<evidence type="ECO:0000256" key="2">
    <source>
        <dbReference type="ARBA" id="ARBA00022840"/>
    </source>
</evidence>
<keyword evidence="7" id="KW-1185">Reference proteome</keyword>
<feature type="domain" description="VLIG-type G" evidence="5">
    <location>
        <begin position="868"/>
        <end position="1116"/>
    </location>
</feature>